<dbReference type="InterPro" id="IPR004827">
    <property type="entry name" value="bZIP"/>
</dbReference>
<dbReference type="GO" id="GO:0006351">
    <property type="term" value="P:DNA-templated transcription"/>
    <property type="evidence" value="ECO:0007669"/>
    <property type="project" value="InterPro"/>
</dbReference>
<evidence type="ECO:0000256" key="3">
    <source>
        <dbReference type="ARBA" id="ARBA00023015"/>
    </source>
</evidence>
<evidence type="ECO:0000259" key="10">
    <source>
        <dbReference type="PROSITE" id="PS51806"/>
    </source>
</evidence>
<proteinExistence type="inferred from homology"/>
<evidence type="ECO:0000256" key="5">
    <source>
        <dbReference type="ARBA" id="ARBA00023159"/>
    </source>
</evidence>
<keyword evidence="6" id="KW-0804">Transcription</keyword>
<evidence type="ECO:0000256" key="1">
    <source>
        <dbReference type="ARBA" id="ARBA00004123"/>
    </source>
</evidence>
<dbReference type="GO" id="GO:0005634">
    <property type="term" value="C:nucleus"/>
    <property type="evidence" value="ECO:0007669"/>
    <property type="project" value="UniProtKB-SubCell"/>
</dbReference>
<dbReference type="PROSITE" id="PS50217">
    <property type="entry name" value="BZIP"/>
    <property type="match status" value="1"/>
</dbReference>
<accession>A0AAN7GIN4</accession>
<dbReference type="Proteomes" id="UP001345219">
    <property type="component" value="Chromosome 9"/>
</dbReference>
<dbReference type="Pfam" id="PF00170">
    <property type="entry name" value="bZIP_1"/>
    <property type="match status" value="1"/>
</dbReference>
<keyword evidence="5" id="KW-0010">Activator</keyword>
<evidence type="ECO:0000313" key="12">
    <source>
        <dbReference type="Proteomes" id="UP001345219"/>
    </source>
</evidence>
<dbReference type="Gene3D" id="1.20.5.170">
    <property type="match status" value="1"/>
</dbReference>
<feature type="domain" description="BZIP" evidence="9">
    <location>
        <begin position="74"/>
        <end position="118"/>
    </location>
</feature>
<gene>
    <name evidence="11" type="ORF">SAY87_011510</name>
</gene>
<dbReference type="GO" id="GO:0000976">
    <property type="term" value="F:transcription cis-regulatory region binding"/>
    <property type="evidence" value="ECO:0007669"/>
    <property type="project" value="UniProtKB-ARBA"/>
</dbReference>
<dbReference type="PROSITE" id="PS51806">
    <property type="entry name" value="DOG1"/>
    <property type="match status" value="1"/>
</dbReference>
<organism evidence="11 12">
    <name type="scientific">Trapa incisa</name>
    <dbReference type="NCBI Taxonomy" id="236973"/>
    <lineage>
        <taxon>Eukaryota</taxon>
        <taxon>Viridiplantae</taxon>
        <taxon>Streptophyta</taxon>
        <taxon>Embryophyta</taxon>
        <taxon>Tracheophyta</taxon>
        <taxon>Spermatophyta</taxon>
        <taxon>Magnoliopsida</taxon>
        <taxon>eudicotyledons</taxon>
        <taxon>Gunneridae</taxon>
        <taxon>Pentapetalae</taxon>
        <taxon>rosids</taxon>
        <taxon>malvids</taxon>
        <taxon>Myrtales</taxon>
        <taxon>Lythraceae</taxon>
        <taxon>Trapa</taxon>
    </lineage>
</organism>
<evidence type="ECO:0000256" key="8">
    <source>
        <dbReference type="SAM" id="Coils"/>
    </source>
</evidence>
<feature type="domain" description="DOG1" evidence="10">
    <location>
        <begin position="144"/>
        <end position="354"/>
    </location>
</feature>
<feature type="coiled-coil region" evidence="8">
    <location>
        <begin position="95"/>
        <end position="122"/>
    </location>
</feature>
<protein>
    <submittedName>
        <fullName evidence="11">Uncharacterized protein</fullName>
    </submittedName>
</protein>
<dbReference type="SMART" id="SM00338">
    <property type="entry name" value="BRLZ"/>
    <property type="match status" value="1"/>
</dbReference>
<comment type="caution">
    <text evidence="11">The sequence shown here is derived from an EMBL/GenBank/DDBJ whole genome shotgun (WGS) entry which is preliminary data.</text>
</comment>
<dbReference type="FunFam" id="1.20.5.170:FF:000019">
    <property type="entry name" value="BZIP family transcription factor"/>
    <property type="match status" value="1"/>
</dbReference>
<evidence type="ECO:0000256" key="2">
    <source>
        <dbReference type="ARBA" id="ARBA00007163"/>
    </source>
</evidence>
<dbReference type="AlphaFoldDB" id="A0AAN7GIN4"/>
<dbReference type="SUPFAM" id="SSF57959">
    <property type="entry name" value="Leucine zipper domain"/>
    <property type="match status" value="1"/>
</dbReference>
<keyword evidence="8" id="KW-0175">Coiled coil</keyword>
<dbReference type="Pfam" id="PF14144">
    <property type="entry name" value="DOG1"/>
    <property type="match status" value="1"/>
</dbReference>
<dbReference type="PROSITE" id="PS00036">
    <property type="entry name" value="BZIP_BASIC"/>
    <property type="match status" value="1"/>
</dbReference>
<evidence type="ECO:0000313" key="11">
    <source>
        <dbReference type="EMBL" id="KAK4745198.1"/>
    </source>
</evidence>
<dbReference type="PANTHER" id="PTHR45693:SF7">
    <property type="entry name" value="TRANSCRIPTION FACTOR TGA7"/>
    <property type="match status" value="1"/>
</dbReference>
<name>A0AAN7GIN4_9MYRT</name>
<evidence type="ECO:0000256" key="7">
    <source>
        <dbReference type="ARBA" id="ARBA00023242"/>
    </source>
</evidence>
<dbReference type="GO" id="GO:0003700">
    <property type="term" value="F:DNA-binding transcription factor activity"/>
    <property type="evidence" value="ECO:0007669"/>
    <property type="project" value="InterPro"/>
</dbReference>
<reference evidence="11 12" key="1">
    <citation type="journal article" date="2023" name="Hortic Res">
        <title>Pangenome of water caltrop reveals structural variations and asymmetric subgenome divergence after allopolyploidization.</title>
        <authorList>
            <person name="Zhang X."/>
            <person name="Chen Y."/>
            <person name="Wang L."/>
            <person name="Yuan Y."/>
            <person name="Fang M."/>
            <person name="Shi L."/>
            <person name="Lu R."/>
            <person name="Comes H.P."/>
            <person name="Ma Y."/>
            <person name="Chen Y."/>
            <person name="Huang G."/>
            <person name="Zhou Y."/>
            <person name="Zheng Z."/>
            <person name="Qiu Y."/>
        </authorList>
    </citation>
    <scope>NUCLEOTIDE SEQUENCE [LARGE SCALE GENOMIC DNA]</scope>
    <source>
        <tissue evidence="11">Roots</tissue>
    </source>
</reference>
<keyword evidence="7" id="KW-0539">Nucleus</keyword>
<dbReference type="PANTHER" id="PTHR45693">
    <property type="entry name" value="TRANSCRIPTION FACTOR TGA9"/>
    <property type="match status" value="1"/>
</dbReference>
<dbReference type="EMBL" id="JAXIOK010000022">
    <property type="protein sequence ID" value="KAK4745198.1"/>
    <property type="molecule type" value="Genomic_DNA"/>
</dbReference>
<keyword evidence="12" id="KW-1185">Reference proteome</keyword>
<evidence type="ECO:0000256" key="4">
    <source>
        <dbReference type="ARBA" id="ARBA00023125"/>
    </source>
</evidence>
<comment type="similarity">
    <text evidence="2">Belongs to the bZIP family.</text>
</comment>
<dbReference type="InterPro" id="IPR046347">
    <property type="entry name" value="bZIP_sf"/>
</dbReference>
<keyword evidence="4" id="KW-0238">DNA-binding</keyword>
<dbReference type="InterPro" id="IPR025422">
    <property type="entry name" value="TGA_domain"/>
</dbReference>
<keyword evidence="3" id="KW-0805">Transcription regulation</keyword>
<sequence length="359" mass="40698">MNSPLVQFDALEGLAIYEPLDHFGSWGEAFRVSKNPTMDASMIVQEDTSLDKKFEYIPHESVESSRSDQEASRNDKVLRRLAQNRAAARKSRLRKKAYVQQLESSRLKLAQLEQELNQARQQGVYLSSGIDTGCGFSRRINPGIAAFEMEYRHWVEEQHRKLSELTSALQAQVGDVELRMLVDNSLKHYQDLFRMKAGVAKVDVFYLMSGIWRTSAERFFLWMGGFRPSELLNVLQPQIEPLADQQLLDVGNLRKSSRQTEDALSQGMDKLQQALAQEVATNQSGAGNFGSPIAAATEKLEALENFVSQADHLRQQTMRHMSRILTIRQAARALVALGEYLHRLRALSTLWATRPCEIT</sequence>
<comment type="subcellular location">
    <subcellularLocation>
        <location evidence="1">Nucleus</location>
    </subcellularLocation>
</comment>
<evidence type="ECO:0000256" key="6">
    <source>
        <dbReference type="ARBA" id="ARBA00023163"/>
    </source>
</evidence>
<evidence type="ECO:0000259" key="9">
    <source>
        <dbReference type="PROSITE" id="PS50217"/>
    </source>
</evidence>